<reference evidence="4" key="1">
    <citation type="submission" date="2016-10" db="EMBL/GenBank/DDBJ databases">
        <authorList>
            <person name="Varghese N."/>
            <person name="Submissions S."/>
        </authorList>
    </citation>
    <scope>NUCLEOTIDE SEQUENCE [LARGE SCALE GENOMIC DNA]</scope>
    <source>
        <strain evidence="4">ATCC 700379</strain>
    </source>
</reference>
<dbReference type="CDD" id="cd06223">
    <property type="entry name" value="PRTases_typeI"/>
    <property type="match status" value="1"/>
</dbReference>
<comment type="similarity">
    <text evidence="1">Belongs to the ComF/GntX family.</text>
</comment>
<dbReference type="InterPro" id="IPR011011">
    <property type="entry name" value="Znf_FYVE_PHD"/>
</dbReference>
<evidence type="ECO:0000256" key="1">
    <source>
        <dbReference type="ARBA" id="ARBA00008007"/>
    </source>
</evidence>
<gene>
    <name evidence="3" type="ORF">SAMN02982927_02587</name>
</gene>
<proteinExistence type="inferred from homology"/>
<dbReference type="InterPro" id="IPR000836">
    <property type="entry name" value="PRTase_dom"/>
</dbReference>
<dbReference type="Pfam" id="PF00156">
    <property type="entry name" value="Pribosyltran"/>
    <property type="match status" value="1"/>
</dbReference>
<accession>A0A1I2UEK3</accession>
<dbReference type="InterPro" id="IPR029057">
    <property type="entry name" value="PRTase-like"/>
</dbReference>
<evidence type="ECO:0000313" key="3">
    <source>
        <dbReference type="EMBL" id="SFG73081.1"/>
    </source>
</evidence>
<dbReference type="Proteomes" id="UP000198752">
    <property type="component" value="Unassembled WGS sequence"/>
</dbReference>
<dbReference type="PANTHER" id="PTHR47505:SF1">
    <property type="entry name" value="DNA UTILIZATION PROTEIN YHGH"/>
    <property type="match status" value="1"/>
</dbReference>
<dbReference type="Gene3D" id="3.40.50.2020">
    <property type="match status" value="1"/>
</dbReference>
<dbReference type="SUPFAM" id="SSF57903">
    <property type="entry name" value="FYVE/PHD zinc finger"/>
    <property type="match status" value="1"/>
</dbReference>
<dbReference type="RefSeq" id="WP_093673599.1">
    <property type="nucleotide sequence ID" value="NZ_FOOY01000019.1"/>
</dbReference>
<dbReference type="PANTHER" id="PTHR47505">
    <property type="entry name" value="DNA UTILIZATION PROTEIN YHGH"/>
    <property type="match status" value="1"/>
</dbReference>
<dbReference type="STRING" id="269670.SAMN02982927_02587"/>
<evidence type="ECO:0000313" key="4">
    <source>
        <dbReference type="Proteomes" id="UP000198752"/>
    </source>
</evidence>
<dbReference type="SUPFAM" id="SSF53271">
    <property type="entry name" value="PRTase-like"/>
    <property type="match status" value="1"/>
</dbReference>
<sequence length="255" mass="29124">MALCLFCNAERREPLTFRTLLSPETEAGFCPACRDGLKRINRRNNCLYCGRDLSLLDQETVRDRICRDCVWWRKSGRNGLYVKNYSVFSYNEFIKEIINQFKFRGDSILADGFACDLRKTFQRIKKEHGTRTAFRLLDKMDASFIIVPIPLSAARLAERGFNQAEVLAEKMGAPVTNALVRDKHEPKQSKKNRRERLMERVTPFRINADYASLIEGGKVLLIDDIYTTGATIRLAAEALAQANPIEIDSLTLIHG</sequence>
<protein>
    <submittedName>
        <fullName evidence="3">Competence protein ComFC</fullName>
    </submittedName>
</protein>
<dbReference type="InterPro" id="IPR051910">
    <property type="entry name" value="ComF/GntX_DNA_util-trans"/>
</dbReference>
<evidence type="ECO:0000259" key="2">
    <source>
        <dbReference type="Pfam" id="PF00156"/>
    </source>
</evidence>
<dbReference type="EMBL" id="FOOY01000019">
    <property type="protein sequence ID" value="SFG73081.1"/>
    <property type="molecule type" value="Genomic_DNA"/>
</dbReference>
<organism evidence="3 4">
    <name type="scientific">Sporolactobacillus nakayamae</name>
    <dbReference type="NCBI Taxonomy" id="269670"/>
    <lineage>
        <taxon>Bacteria</taxon>
        <taxon>Bacillati</taxon>
        <taxon>Bacillota</taxon>
        <taxon>Bacilli</taxon>
        <taxon>Bacillales</taxon>
        <taxon>Sporolactobacillaceae</taxon>
        <taxon>Sporolactobacillus</taxon>
    </lineage>
</organism>
<name>A0A1I2UEK3_9BACL</name>
<dbReference type="AlphaFoldDB" id="A0A1I2UEK3"/>
<dbReference type="OrthoDB" id="9779910at2"/>
<keyword evidence="4" id="KW-1185">Reference proteome</keyword>
<feature type="domain" description="Phosphoribosyltransferase" evidence="2">
    <location>
        <begin position="157"/>
        <end position="253"/>
    </location>
</feature>